<protein>
    <submittedName>
        <fullName evidence="1">Uncharacterized protein</fullName>
    </submittedName>
</protein>
<dbReference type="Proteomes" id="UP001483337">
    <property type="component" value="Chromosome"/>
</dbReference>
<evidence type="ECO:0000313" key="1">
    <source>
        <dbReference type="EMBL" id="WZB86299.1"/>
    </source>
</evidence>
<gene>
    <name evidence="1" type="ORF">WJM97_12885</name>
</gene>
<sequence>MQYLAQVHKNDFLKQYQLRLLAIKEDEYLWSTISEETFILLGKEHIMNEKMMVLVELSPTGDIERIEDATSWIVDLVQTYLSTGVTPEFLKQEAENAEQWRQILTLQNQDIARRTLELEARREQIQALEESLNREQNNHSS</sequence>
<organism evidence="1 2">
    <name type="scientific">Okeanomitos corallinicola TIOX110</name>
    <dbReference type="NCBI Taxonomy" id="3133117"/>
    <lineage>
        <taxon>Bacteria</taxon>
        <taxon>Bacillati</taxon>
        <taxon>Cyanobacteriota</taxon>
        <taxon>Cyanophyceae</taxon>
        <taxon>Nostocales</taxon>
        <taxon>Aphanizomenonaceae</taxon>
        <taxon>Okeanomitos</taxon>
    </lineage>
</organism>
<proteinExistence type="predicted"/>
<name>A0ABZ2ULS2_9CYAN</name>
<dbReference type="EMBL" id="CP150886">
    <property type="protein sequence ID" value="WZB86299.1"/>
    <property type="molecule type" value="Genomic_DNA"/>
</dbReference>
<keyword evidence="2" id="KW-1185">Reference proteome</keyword>
<evidence type="ECO:0000313" key="2">
    <source>
        <dbReference type="Proteomes" id="UP001483337"/>
    </source>
</evidence>
<dbReference type="RefSeq" id="WP_353929214.1">
    <property type="nucleotide sequence ID" value="NZ_CP150886.1"/>
</dbReference>
<accession>A0ABZ2ULS2</accession>
<reference evidence="1 2" key="1">
    <citation type="submission" date="2024-04" db="EMBL/GenBank/DDBJ databases">
        <title>Okeanomitos corallinicola gen. &amp; sp. nov. (Nostocales, Cyanobacteria), a new toxic marine heterocyst-forming cyanobacterium from a coral reef.</title>
        <authorList>
            <person name="Li H."/>
            <person name="Li R."/>
            <person name="Kang J."/>
            <person name="Hii K.S."/>
            <person name="Mohamed H.F."/>
            <person name="Xu X."/>
            <person name="Luo Z."/>
        </authorList>
    </citation>
    <scope>NUCLEOTIDE SEQUENCE [LARGE SCALE GENOMIC DNA]</scope>
    <source>
        <strain evidence="1 2">TIOX110</strain>
    </source>
</reference>